<dbReference type="AlphaFoldDB" id="A0A3R9R1Y2"/>
<comment type="caution">
    <text evidence="1">The sequence shown here is derived from an EMBL/GenBank/DDBJ whole genome shotgun (WGS) entry which is preliminary data.</text>
</comment>
<evidence type="ECO:0000313" key="1">
    <source>
        <dbReference type="EMBL" id="RSN72959.1"/>
    </source>
</evidence>
<evidence type="ECO:0008006" key="3">
    <source>
        <dbReference type="Google" id="ProtNLM"/>
    </source>
</evidence>
<sequence>MSQPENEYIRLVDKFDKSKGLYPVVDGSIYLPFQDKLIPATGNLPASYIIFKDEHGIVYAKNGKTGKIDFFGDDASTVIQNAINALTPNRTWKEKVVIKGEFTLSTSLNLVPYLVLDLSDAKLILGNGVNKHVIVGVPNSTSHVEIIGGIIDGNRDNQTDLANTSGFFFEALTRDPSDTTVYYEDIIFVNTTVQNCKNSGYWLHNIKGLKMVNVDSLYNGDPATGGAPGGPSGSFGFHLQNCFGVDIFGFRSIGNVGAGGGFGGYDAYITNGLIDSDGKQATTGIPMGIDYENQDIEARTVISNVTIKGYRTGIGGIYIGVTFHNIKIYGTGTPDSYGIWSSGKKNSTLFQFLNLIISNVAHGISFDPADKATEGLIIGGKISATDPFSAPGAPAGGIVIKNVVGYSTENFKSTGLGVSIGTSGSYGSATSITSLSGIISYPRVKITWGGTFGTGETVTVKVEAVYRDGTTAYVEKSATAVGSLWLTDDDIMSLITQGKDIVRLNIYGKTNLPSTSVTVTVDAYGKA</sequence>
<organism evidence="1 2">
    <name type="scientific">Candidatus Methanodesulfokora washburnensis</name>
    <dbReference type="NCBI Taxonomy" id="2478471"/>
    <lineage>
        <taxon>Archaea</taxon>
        <taxon>Thermoproteota</taxon>
        <taxon>Candidatus Korarchaeia</taxon>
        <taxon>Candidatus Korarchaeia incertae sedis</taxon>
        <taxon>Candidatus Methanodesulfokora</taxon>
    </lineage>
</organism>
<dbReference type="InterPro" id="IPR011050">
    <property type="entry name" value="Pectin_lyase_fold/virulence"/>
</dbReference>
<proteinExistence type="predicted"/>
<gene>
    <name evidence="1" type="ORF">D6D85_11755</name>
</gene>
<reference evidence="1 2" key="1">
    <citation type="submission" date="2018-10" db="EMBL/GenBank/DDBJ databases">
        <title>Co-occurring genomic capacity for anaerobic methane metabolism and dissimilatory sulfite reduction discovered in the Korarchaeota.</title>
        <authorList>
            <person name="Mckay L.J."/>
            <person name="Dlakic M."/>
            <person name="Fields M.W."/>
            <person name="Delmont T.O."/>
            <person name="Eren A.M."/>
            <person name="Jay Z.J."/>
            <person name="Klingelsmith K.B."/>
            <person name="Rusch D.B."/>
            <person name="Inskeep W.P."/>
        </authorList>
    </citation>
    <scope>NUCLEOTIDE SEQUENCE [LARGE SCALE GENOMIC DNA]</scope>
    <source>
        <strain evidence="1 2">MDKW</strain>
    </source>
</reference>
<dbReference type="RefSeq" id="WP_125672151.1">
    <property type="nucleotide sequence ID" value="NZ_RCOS01000132.1"/>
</dbReference>
<accession>A0A3R9R1Y2</accession>
<name>A0A3R9R1Y2_9CREN</name>
<keyword evidence="2" id="KW-1185">Reference proteome</keyword>
<dbReference type="Proteomes" id="UP000277582">
    <property type="component" value="Unassembled WGS sequence"/>
</dbReference>
<protein>
    <recommendedName>
        <fullName evidence="3">Right-handed parallel beta-helix repeat-containing protein</fullName>
    </recommendedName>
</protein>
<evidence type="ECO:0000313" key="2">
    <source>
        <dbReference type="Proteomes" id="UP000277582"/>
    </source>
</evidence>
<dbReference type="SUPFAM" id="SSF51126">
    <property type="entry name" value="Pectin lyase-like"/>
    <property type="match status" value="1"/>
</dbReference>
<dbReference type="EMBL" id="RCOS01000132">
    <property type="protein sequence ID" value="RSN72959.1"/>
    <property type="molecule type" value="Genomic_DNA"/>
</dbReference>